<dbReference type="InterPro" id="IPR011009">
    <property type="entry name" value="Kinase-like_dom_sf"/>
</dbReference>
<evidence type="ECO:0000256" key="1">
    <source>
        <dbReference type="SAM" id="MobiDB-lite"/>
    </source>
</evidence>
<gene>
    <name evidence="3" type="ORF">ACFPK8_01425</name>
</gene>
<dbReference type="Proteomes" id="UP001595937">
    <property type="component" value="Unassembled WGS sequence"/>
</dbReference>
<dbReference type="InterPro" id="IPR002575">
    <property type="entry name" value="Aminoglycoside_PTrfase"/>
</dbReference>
<evidence type="ECO:0000313" key="3">
    <source>
        <dbReference type="EMBL" id="MFC5296165.1"/>
    </source>
</evidence>
<dbReference type="EMBL" id="JBHSLN010000004">
    <property type="protein sequence ID" value="MFC5296165.1"/>
    <property type="molecule type" value="Genomic_DNA"/>
</dbReference>
<organism evidence="3 4">
    <name type="scientific">Brachybacterium tyrofermentans</name>
    <dbReference type="NCBI Taxonomy" id="47848"/>
    <lineage>
        <taxon>Bacteria</taxon>
        <taxon>Bacillati</taxon>
        <taxon>Actinomycetota</taxon>
        <taxon>Actinomycetes</taxon>
        <taxon>Micrococcales</taxon>
        <taxon>Dermabacteraceae</taxon>
        <taxon>Brachybacterium</taxon>
    </lineage>
</organism>
<dbReference type="GeneID" id="303296041"/>
<sequence>MSRTDGAADAGTPDTGTPDTGKPDTGAPDTGAPDGRESNAGEIEAGAQLDAAVDERRSWSPERMKVAEVAPAPPPADLPVDITRVRRIAERWIPESGIPWARCTWTVGTRPLGEGWDNVLWPVGELDGRTLVARVARRASARALLSRELVVLRFLATQGAELTMQFPRPLATGPDAMVIPWIQGVTAAAADDAGRAAVARELARMLGQVHSLPAPPIERNPVRGVPLAARADAFAADLGRADLGPGQRRRALAQWEQGIMAPVWSHEDRLLHGDPHPGNVVVPAGPGRSALIDWGDATTGDPASDLGALLLHDPSAEVLGDYRAAASWPGIEDDGVWDALIRRAGAWGTRMALSLHGAYGPDHPLGRSGRRLLGERAG</sequence>
<dbReference type="PANTHER" id="PTHR21310">
    <property type="entry name" value="AMINOGLYCOSIDE PHOSPHOTRANSFERASE-RELATED-RELATED"/>
    <property type="match status" value="1"/>
</dbReference>
<dbReference type="SUPFAM" id="SSF56112">
    <property type="entry name" value="Protein kinase-like (PK-like)"/>
    <property type="match status" value="1"/>
</dbReference>
<keyword evidence="4" id="KW-1185">Reference proteome</keyword>
<feature type="domain" description="Aminoglycoside phosphotransferase" evidence="2">
    <location>
        <begin position="110"/>
        <end position="329"/>
    </location>
</feature>
<evidence type="ECO:0000313" key="4">
    <source>
        <dbReference type="Proteomes" id="UP001595937"/>
    </source>
</evidence>
<name>A0ABW0FEB0_9MICO</name>
<proteinExistence type="predicted"/>
<reference evidence="4" key="1">
    <citation type="journal article" date="2019" name="Int. J. Syst. Evol. Microbiol.">
        <title>The Global Catalogue of Microorganisms (GCM) 10K type strain sequencing project: providing services to taxonomists for standard genome sequencing and annotation.</title>
        <authorList>
            <consortium name="The Broad Institute Genomics Platform"/>
            <consortium name="The Broad Institute Genome Sequencing Center for Infectious Disease"/>
            <person name="Wu L."/>
            <person name="Ma J."/>
        </authorList>
    </citation>
    <scope>NUCLEOTIDE SEQUENCE [LARGE SCALE GENOMIC DNA]</scope>
    <source>
        <strain evidence="4">CGMCC 1.16455</strain>
    </source>
</reference>
<dbReference type="Gene3D" id="3.30.200.20">
    <property type="entry name" value="Phosphorylase Kinase, domain 1"/>
    <property type="match status" value="1"/>
</dbReference>
<accession>A0ABW0FEB0</accession>
<dbReference type="RefSeq" id="WP_343922266.1">
    <property type="nucleotide sequence ID" value="NZ_BAAAIR010000007.1"/>
</dbReference>
<feature type="compositionally biased region" description="Low complexity" evidence="1">
    <location>
        <begin position="1"/>
        <end position="31"/>
    </location>
</feature>
<dbReference type="Gene3D" id="3.90.1200.10">
    <property type="match status" value="1"/>
</dbReference>
<comment type="caution">
    <text evidence="3">The sequence shown here is derived from an EMBL/GenBank/DDBJ whole genome shotgun (WGS) entry which is preliminary data.</text>
</comment>
<dbReference type="InterPro" id="IPR051678">
    <property type="entry name" value="AGP_Transferase"/>
</dbReference>
<dbReference type="Pfam" id="PF01636">
    <property type="entry name" value="APH"/>
    <property type="match status" value="1"/>
</dbReference>
<feature type="region of interest" description="Disordered" evidence="1">
    <location>
        <begin position="1"/>
        <end position="59"/>
    </location>
</feature>
<dbReference type="PANTHER" id="PTHR21310:SF15">
    <property type="entry name" value="AMINOGLYCOSIDE PHOSPHOTRANSFERASE DOMAIN-CONTAINING PROTEIN"/>
    <property type="match status" value="1"/>
</dbReference>
<evidence type="ECO:0000259" key="2">
    <source>
        <dbReference type="Pfam" id="PF01636"/>
    </source>
</evidence>
<protein>
    <submittedName>
        <fullName evidence="3">Phosphotransferase</fullName>
    </submittedName>
</protein>